<dbReference type="GO" id="GO:0099536">
    <property type="term" value="P:synaptic signaling"/>
    <property type="evidence" value="ECO:0007669"/>
    <property type="project" value="TreeGrafter"/>
</dbReference>
<organism evidence="12 13">
    <name type="scientific">Cryptotermes secundus</name>
    <dbReference type="NCBI Taxonomy" id="105785"/>
    <lineage>
        <taxon>Eukaryota</taxon>
        <taxon>Metazoa</taxon>
        <taxon>Ecdysozoa</taxon>
        <taxon>Arthropoda</taxon>
        <taxon>Hexapoda</taxon>
        <taxon>Insecta</taxon>
        <taxon>Pterygota</taxon>
        <taxon>Neoptera</taxon>
        <taxon>Polyneoptera</taxon>
        <taxon>Dictyoptera</taxon>
        <taxon>Blattodea</taxon>
        <taxon>Blattoidea</taxon>
        <taxon>Termitoidae</taxon>
        <taxon>Kalotermitidae</taxon>
        <taxon>Cryptotermitinae</taxon>
        <taxon>Cryptotermes</taxon>
    </lineage>
</organism>
<dbReference type="SUPFAM" id="SSF57850">
    <property type="entry name" value="RING/U-box"/>
    <property type="match status" value="1"/>
</dbReference>
<evidence type="ECO:0000256" key="5">
    <source>
        <dbReference type="ARBA" id="ARBA00022771"/>
    </source>
</evidence>
<dbReference type="PROSITE" id="PS50135">
    <property type="entry name" value="ZF_ZZ_2"/>
    <property type="match status" value="1"/>
</dbReference>
<evidence type="ECO:0000256" key="7">
    <source>
        <dbReference type="ARBA" id="ARBA00022837"/>
    </source>
</evidence>
<dbReference type="InParanoid" id="A0A2J7R5L1"/>
<evidence type="ECO:0000313" key="12">
    <source>
        <dbReference type="EMBL" id="PNF36110.1"/>
    </source>
</evidence>
<proteinExistence type="predicted"/>
<dbReference type="Pfam" id="PF09068">
    <property type="entry name" value="EF-hand_2"/>
    <property type="match status" value="1"/>
</dbReference>
<evidence type="ECO:0000256" key="9">
    <source>
        <dbReference type="PROSITE-ProRule" id="PRU00228"/>
    </source>
</evidence>
<feature type="coiled-coil region" evidence="10">
    <location>
        <begin position="372"/>
        <end position="402"/>
    </location>
</feature>
<dbReference type="STRING" id="105785.A0A2J7R5L1"/>
<dbReference type="Pfam" id="PF09069">
    <property type="entry name" value="EF-hand_3"/>
    <property type="match status" value="1"/>
</dbReference>
<accession>A0A2J7R5L1</accession>
<evidence type="ECO:0000256" key="10">
    <source>
        <dbReference type="SAM" id="Coils"/>
    </source>
</evidence>
<protein>
    <recommendedName>
        <fullName evidence="11">ZZ-type domain-containing protein</fullName>
    </recommendedName>
</protein>
<dbReference type="PANTHER" id="PTHR12268:SF14">
    <property type="entry name" value="DYSTROPHIN-1"/>
    <property type="match status" value="1"/>
</dbReference>
<dbReference type="Pfam" id="PF00569">
    <property type="entry name" value="ZZ"/>
    <property type="match status" value="1"/>
</dbReference>
<keyword evidence="3" id="KW-0963">Cytoplasm</keyword>
<evidence type="ECO:0000256" key="2">
    <source>
        <dbReference type="ARBA" id="ARBA00004278"/>
    </source>
</evidence>
<reference evidence="12 13" key="1">
    <citation type="submission" date="2017-12" db="EMBL/GenBank/DDBJ databases">
        <title>Hemimetabolous genomes reveal molecular basis of termite eusociality.</title>
        <authorList>
            <person name="Harrison M.C."/>
            <person name="Jongepier E."/>
            <person name="Robertson H.M."/>
            <person name="Arning N."/>
            <person name="Bitard-Feildel T."/>
            <person name="Chao H."/>
            <person name="Childers C.P."/>
            <person name="Dinh H."/>
            <person name="Doddapaneni H."/>
            <person name="Dugan S."/>
            <person name="Gowin J."/>
            <person name="Greiner C."/>
            <person name="Han Y."/>
            <person name="Hu H."/>
            <person name="Hughes D.S.T."/>
            <person name="Huylmans A.-K."/>
            <person name="Kemena C."/>
            <person name="Kremer L.P.M."/>
            <person name="Lee S.L."/>
            <person name="Lopez-Ezquerra A."/>
            <person name="Mallet L."/>
            <person name="Monroy-Kuhn J.M."/>
            <person name="Moser A."/>
            <person name="Murali S.C."/>
            <person name="Muzny D.M."/>
            <person name="Otani S."/>
            <person name="Piulachs M.-D."/>
            <person name="Poelchau M."/>
            <person name="Qu J."/>
            <person name="Schaub F."/>
            <person name="Wada-Katsumata A."/>
            <person name="Worley K.C."/>
            <person name="Xie Q."/>
            <person name="Ylla G."/>
            <person name="Poulsen M."/>
            <person name="Gibbs R.A."/>
            <person name="Schal C."/>
            <person name="Richards S."/>
            <person name="Belles X."/>
            <person name="Korb J."/>
            <person name="Bornberg-Bauer E."/>
        </authorList>
    </citation>
    <scope>NUCLEOTIDE SEQUENCE [LARGE SCALE GENOMIC DNA]</scope>
    <source>
        <tissue evidence="12">Whole body</tissue>
    </source>
</reference>
<dbReference type="FunCoup" id="A0A2J7R5L1">
    <property type="interactions" value="102"/>
</dbReference>
<dbReference type="InterPro" id="IPR050774">
    <property type="entry name" value="KCMF1/Dystrophin"/>
</dbReference>
<name>A0A2J7R5L1_9NEOP</name>
<dbReference type="SUPFAM" id="SSF47473">
    <property type="entry name" value="EF-hand"/>
    <property type="match status" value="2"/>
</dbReference>
<evidence type="ECO:0000256" key="8">
    <source>
        <dbReference type="ARBA" id="ARBA00023212"/>
    </source>
</evidence>
<keyword evidence="7" id="KW-0106">Calcium</keyword>
<dbReference type="InterPro" id="IPR043145">
    <property type="entry name" value="Znf_ZZ_sf"/>
</dbReference>
<dbReference type="GO" id="GO:0046716">
    <property type="term" value="P:muscle cell cellular homeostasis"/>
    <property type="evidence" value="ECO:0007669"/>
    <property type="project" value="UniProtKB-ARBA"/>
</dbReference>
<dbReference type="GO" id="GO:0016010">
    <property type="term" value="C:dystrophin-associated glycoprotein complex"/>
    <property type="evidence" value="ECO:0007669"/>
    <property type="project" value="UniProtKB-ARBA"/>
</dbReference>
<evidence type="ECO:0000256" key="6">
    <source>
        <dbReference type="ARBA" id="ARBA00022833"/>
    </source>
</evidence>
<gene>
    <name evidence="12" type="ORF">B7P43_G12764</name>
</gene>
<dbReference type="InterPro" id="IPR015154">
    <property type="entry name" value="EF-hand_dom_typ2"/>
</dbReference>
<keyword evidence="4" id="KW-0479">Metal-binding</keyword>
<dbReference type="InterPro" id="IPR015153">
    <property type="entry name" value="EF-hand_dom_typ1"/>
</dbReference>
<comment type="caution">
    <text evidence="12">The sequence shown here is derived from an EMBL/GenBank/DDBJ whole genome shotgun (WGS) entry which is preliminary data.</text>
</comment>
<evidence type="ECO:0000256" key="3">
    <source>
        <dbReference type="ARBA" id="ARBA00022490"/>
    </source>
</evidence>
<evidence type="ECO:0000256" key="1">
    <source>
        <dbReference type="ARBA" id="ARBA00004245"/>
    </source>
</evidence>
<dbReference type="InterPro" id="IPR011992">
    <property type="entry name" value="EF-hand-dom_pair"/>
</dbReference>
<keyword evidence="10" id="KW-0175">Coiled coil</keyword>
<dbReference type="PANTHER" id="PTHR12268">
    <property type="entry name" value="E3 UBIQUITIN-PROTEIN LIGASE KCMF1"/>
    <property type="match status" value="1"/>
</dbReference>
<feature type="domain" description="ZZ-type" evidence="11">
    <location>
        <begin position="241"/>
        <end position="297"/>
    </location>
</feature>
<comment type="subcellular location">
    <subcellularLocation>
        <location evidence="2">Cell membrane</location>
        <location evidence="2">Sarcolemma</location>
        <topology evidence="2">Peripheral membrane protein</topology>
        <orientation evidence="2">Cytoplasmic side</orientation>
    </subcellularLocation>
    <subcellularLocation>
        <location evidence="1">Cytoplasm</location>
        <location evidence="1">Cytoskeleton</location>
    </subcellularLocation>
</comment>
<keyword evidence="6" id="KW-0862">Zinc</keyword>
<dbReference type="Proteomes" id="UP000235965">
    <property type="component" value="Unassembled WGS sequence"/>
</dbReference>
<keyword evidence="8" id="KW-0206">Cytoskeleton</keyword>
<dbReference type="GO" id="GO:0005737">
    <property type="term" value="C:cytoplasm"/>
    <property type="evidence" value="ECO:0007669"/>
    <property type="project" value="UniProtKB-SubCell"/>
</dbReference>
<dbReference type="Gene3D" id="3.30.60.90">
    <property type="match status" value="1"/>
</dbReference>
<dbReference type="EMBL" id="NEVH01006994">
    <property type="protein sequence ID" value="PNF36110.1"/>
    <property type="molecule type" value="Genomic_DNA"/>
</dbReference>
<evidence type="ECO:0000256" key="4">
    <source>
        <dbReference type="ARBA" id="ARBA00022723"/>
    </source>
</evidence>
<dbReference type="GO" id="GO:0050804">
    <property type="term" value="P:modulation of chemical synaptic transmission"/>
    <property type="evidence" value="ECO:0007669"/>
    <property type="project" value="UniProtKB-ARBA"/>
</dbReference>
<sequence length="621" mass="70988">MKMEKSTKFKKFQYDHPNFKTILKMMSECNIIKYAAYRTAAKLRVLQRALHMDTLRLGLIAGVFDRHHLQVTENGVILEYSELEAVIFDIFFAAQKENLSRIDVDLTTELMLNLLFSVYDGKHSGSLKVLPVKVALTVLSSADLQKKYQYLFSQLADHNNCISSNKFETLLKNLTCITEYLNESTAFGSKFITSAVESCFQQSQGTLGITENMFIGWLLSEPQLLVWLSTMYRMQVAETVSHSVKCSACKVYPVMGLRYQCLDCLCYNLCQTCFFMGKVSKRHKLRHPMQEHCYETSSRETTFAFLKILKNKLCGNSSKLQYISVQPYDVVFESSHSGDDVLLTPSCMHSGEGESDVSTPTIIHSTKDIQPQKELQNIISQLEEENRRVQQTVEQLSGKEDTSDMCERLRYHYIHVGTQVQRLKLLKYYLLERSPYQLEHLQSTPLLSATQQYRETSCFEDISPITKETEDNKQLAGMRELQLLTWQMKNDRQTNESDSDETTVEVNNVISTVLPSVSDVSVRDLSTWVAGRTLDRAEDKDPSTFSTWVPECCHSDPKQKLKELHGDLDATLQKLQEILASNFLLEESFSSRDNTQLQQGAQEVEDLITGLIRSVESQKTS</sequence>
<dbReference type="SMART" id="SM00291">
    <property type="entry name" value="ZnF_ZZ"/>
    <property type="match status" value="1"/>
</dbReference>
<dbReference type="InterPro" id="IPR000433">
    <property type="entry name" value="Znf_ZZ"/>
</dbReference>
<evidence type="ECO:0000313" key="13">
    <source>
        <dbReference type="Proteomes" id="UP000235965"/>
    </source>
</evidence>
<dbReference type="AlphaFoldDB" id="A0A2J7R5L1"/>
<dbReference type="GO" id="GO:0008270">
    <property type="term" value="F:zinc ion binding"/>
    <property type="evidence" value="ECO:0007669"/>
    <property type="project" value="UniProtKB-KW"/>
</dbReference>
<evidence type="ECO:0000259" key="11">
    <source>
        <dbReference type="PROSITE" id="PS50135"/>
    </source>
</evidence>
<dbReference type="Gene3D" id="1.10.238.10">
    <property type="entry name" value="EF-hand"/>
    <property type="match status" value="2"/>
</dbReference>
<dbReference type="OrthoDB" id="10014385at2759"/>
<dbReference type="GO" id="GO:0045202">
    <property type="term" value="C:synapse"/>
    <property type="evidence" value="ECO:0007669"/>
    <property type="project" value="GOC"/>
</dbReference>
<keyword evidence="13" id="KW-1185">Reference proteome</keyword>
<keyword evidence="5 9" id="KW-0863">Zinc-finger</keyword>